<dbReference type="InterPro" id="IPR052196">
    <property type="entry name" value="Bact_Kbp"/>
</dbReference>
<sequence>MMSKKYKMLLSINNGDEGFELPVLPEEIEVKENGDNKTYDVINLGEVNVINIPKLTEISFKSYFPTNKGPYVSTKKLFKPHVYMNKLKEWRKNIEKIRFIFIGTTFEINDLFSIESIKFTEKGGEVGDIYYSIELKRYRPYYAKKAIIQETQNGVVIDNYNTQLRPNDTVKVRTHTVVEGDTLWHIAKKYLGDGNRYKEIAEINNISNPDLIFPGQVFNIP</sequence>
<dbReference type="CDD" id="cd00118">
    <property type="entry name" value="LysM"/>
    <property type="match status" value="1"/>
</dbReference>
<dbReference type="PROSITE" id="PS51782">
    <property type="entry name" value="LYSM"/>
    <property type="match status" value="1"/>
</dbReference>
<protein>
    <submittedName>
        <fullName evidence="2">LysM domain-containing protein</fullName>
    </submittedName>
</protein>
<evidence type="ECO:0000313" key="3">
    <source>
        <dbReference type="Proteomes" id="UP000199263"/>
    </source>
</evidence>
<dbReference type="InterPro" id="IPR036779">
    <property type="entry name" value="LysM_dom_sf"/>
</dbReference>
<keyword evidence="3" id="KW-1185">Reference proteome</keyword>
<evidence type="ECO:0000313" key="2">
    <source>
        <dbReference type="EMBL" id="SFC63571.1"/>
    </source>
</evidence>
<gene>
    <name evidence="2" type="ORF">SAMN05421842_106131</name>
</gene>
<accession>A0A1I1KS59</accession>
<dbReference type="SUPFAM" id="SSF54106">
    <property type="entry name" value="LysM domain"/>
    <property type="match status" value="1"/>
</dbReference>
<reference evidence="2 3" key="1">
    <citation type="submission" date="2016-10" db="EMBL/GenBank/DDBJ databases">
        <authorList>
            <person name="de Groot N.N."/>
        </authorList>
    </citation>
    <scope>NUCLEOTIDE SEQUENCE [LARGE SCALE GENOMIC DNA]</scope>
    <source>
        <strain evidence="2 3">DSM 12992</strain>
    </source>
</reference>
<dbReference type="AlphaFoldDB" id="A0A1I1KS59"/>
<dbReference type="InterPro" id="IPR018392">
    <property type="entry name" value="LysM"/>
</dbReference>
<proteinExistence type="predicted"/>
<name>A0A1I1KS59_9CLOT</name>
<feature type="domain" description="LysM" evidence="1">
    <location>
        <begin position="173"/>
        <end position="220"/>
    </location>
</feature>
<dbReference type="EMBL" id="FOMG01000006">
    <property type="protein sequence ID" value="SFC63571.1"/>
    <property type="molecule type" value="Genomic_DNA"/>
</dbReference>
<dbReference type="Proteomes" id="UP000199263">
    <property type="component" value="Unassembled WGS sequence"/>
</dbReference>
<dbReference type="STRING" id="119641.SAMN05421842_106131"/>
<dbReference type="SMART" id="SM00257">
    <property type="entry name" value="LysM"/>
    <property type="match status" value="1"/>
</dbReference>
<organism evidence="2 3">
    <name type="scientific">Clostridium uliginosum</name>
    <dbReference type="NCBI Taxonomy" id="119641"/>
    <lineage>
        <taxon>Bacteria</taxon>
        <taxon>Bacillati</taxon>
        <taxon>Bacillota</taxon>
        <taxon>Clostridia</taxon>
        <taxon>Eubacteriales</taxon>
        <taxon>Clostridiaceae</taxon>
        <taxon>Clostridium</taxon>
    </lineage>
</organism>
<dbReference type="PANTHER" id="PTHR34700:SF4">
    <property type="entry name" value="PHAGE-LIKE ELEMENT PBSX PROTEIN XKDP"/>
    <property type="match status" value="1"/>
</dbReference>
<dbReference type="Pfam" id="PF01476">
    <property type="entry name" value="LysM"/>
    <property type="match status" value="1"/>
</dbReference>
<evidence type="ECO:0000259" key="1">
    <source>
        <dbReference type="PROSITE" id="PS51782"/>
    </source>
</evidence>
<dbReference type="PANTHER" id="PTHR34700">
    <property type="entry name" value="POTASSIUM BINDING PROTEIN KBP"/>
    <property type="match status" value="1"/>
</dbReference>
<dbReference type="Gene3D" id="3.10.350.10">
    <property type="entry name" value="LysM domain"/>
    <property type="match status" value="1"/>
</dbReference>